<dbReference type="Gene3D" id="3.30.540.10">
    <property type="entry name" value="Fructose-1,6-Bisphosphatase, subunit A, domain 1"/>
    <property type="match status" value="1"/>
</dbReference>
<dbReference type="PROSITE" id="PS00630">
    <property type="entry name" value="IMP_2"/>
    <property type="match status" value="1"/>
</dbReference>
<dbReference type="PANTHER" id="PTHR20854">
    <property type="entry name" value="INOSITOL MONOPHOSPHATASE"/>
    <property type="match status" value="1"/>
</dbReference>
<evidence type="ECO:0000256" key="2">
    <source>
        <dbReference type="ARBA" id="ARBA00001946"/>
    </source>
</evidence>
<keyword evidence="6 7" id="KW-0460">Magnesium</keyword>
<evidence type="ECO:0000256" key="3">
    <source>
        <dbReference type="ARBA" id="ARBA00009759"/>
    </source>
</evidence>
<dbReference type="InterPro" id="IPR020583">
    <property type="entry name" value="Inositol_monoP_metal-BS"/>
</dbReference>
<dbReference type="EC" id="3.1.3.25" evidence="8"/>
<feature type="binding site" evidence="7">
    <location>
        <position position="208"/>
    </location>
    <ligand>
        <name>Mg(2+)</name>
        <dbReference type="ChEBI" id="CHEBI:18420"/>
        <label>1</label>
        <note>catalytic</note>
    </ligand>
</feature>
<dbReference type="RefSeq" id="WP_012875162.1">
    <property type="nucleotide sequence ID" value="NC_013525.1"/>
</dbReference>
<feature type="binding site" evidence="7">
    <location>
        <position position="84"/>
    </location>
    <ligand>
        <name>Mg(2+)</name>
        <dbReference type="ChEBI" id="CHEBI:18420"/>
        <label>1</label>
        <note>catalytic</note>
    </ligand>
</feature>
<dbReference type="KEGG" id="ttr:Tter_1219"/>
<dbReference type="AlphaFoldDB" id="D1CBG2"/>
<evidence type="ECO:0000313" key="10">
    <source>
        <dbReference type="Proteomes" id="UP000000323"/>
    </source>
</evidence>
<dbReference type="PANTHER" id="PTHR20854:SF4">
    <property type="entry name" value="INOSITOL-1-MONOPHOSPHATASE-RELATED"/>
    <property type="match status" value="1"/>
</dbReference>
<comment type="cofactor">
    <cofactor evidence="2 7 8">
        <name>Mg(2+)</name>
        <dbReference type="ChEBI" id="CHEBI:18420"/>
    </cofactor>
</comment>
<dbReference type="SUPFAM" id="SSF56655">
    <property type="entry name" value="Carbohydrate phosphatase"/>
    <property type="match status" value="1"/>
</dbReference>
<dbReference type="InterPro" id="IPR000760">
    <property type="entry name" value="Inositol_monophosphatase-like"/>
</dbReference>
<feature type="binding site" evidence="7">
    <location>
        <position position="83"/>
    </location>
    <ligand>
        <name>Mg(2+)</name>
        <dbReference type="ChEBI" id="CHEBI:18420"/>
        <label>1</label>
        <note>catalytic</note>
    </ligand>
</feature>
<dbReference type="Proteomes" id="UP000000323">
    <property type="component" value="Chromosome 1"/>
</dbReference>
<evidence type="ECO:0000256" key="7">
    <source>
        <dbReference type="PIRSR" id="PIRSR600760-2"/>
    </source>
</evidence>
<feature type="binding site" evidence="7">
    <location>
        <position position="81"/>
    </location>
    <ligand>
        <name>Mg(2+)</name>
        <dbReference type="ChEBI" id="CHEBI:18420"/>
        <label>1</label>
        <note>catalytic</note>
    </ligand>
</feature>
<dbReference type="eggNOG" id="COG0483">
    <property type="taxonomic scope" value="Bacteria"/>
</dbReference>
<dbReference type="PRINTS" id="PR00377">
    <property type="entry name" value="IMPHPHTASES"/>
</dbReference>
<dbReference type="CDD" id="cd01639">
    <property type="entry name" value="IMPase"/>
    <property type="match status" value="1"/>
</dbReference>
<dbReference type="HOGENOM" id="CLU_044118_0_2_0"/>
<sequence length="256" mass="28568">MQKELEVAIEAAYKAGKVLRSMFEKGVQVHYKGRVDLVTTADFESEKTIIETIHKAFPNHGIYAEESGIKEGTQPLRWIIDPLDGTTNFAHNFPLFAVSIALEHEEEMILGVVYNPISDEMFTAARGEGSRKNDKPIQVSDTEDLIHSLVVTGFPYDRSEVSSIIELWTYFTLHAQGVRRLGSASLDLCYVATGQMDAYYERYVFPWDIAAGAIIVQEAGGKVTDFYGGKFTSYKNEIVASNGKLHEAMINVTSRV</sequence>
<dbReference type="PROSITE" id="PS00629">
    <property type="entry name" value="IMP_1"/>
    <property type="match status" value="1"/>
</dbReference>
<dbReference type="InterPro" id="IPR020550">
    <property type="entry name" value="Inositol_monophosphatase_CS"/>
</dbReference>
<evidence type="ECO:0000256" key="1">
    <source>
        <dbReference type="ARBA" id="ARBA00001033"/>
    </source>
</evidence>
<dbReference type="STRING" id="525904.Tter_1219"/>
<dbReference type="GO" id="GO:0007165">
    <property type="term" value="P:signal transduction"/>
    <property type="evidence" value="ECO:0007669"/>
    <property type="project" value="TreeGrafter"/>
</dbReference>
<gene>
    <name evidence="9" type="ordered locus">Tter_1219</name>
</gene>
<dbReference type="Gene3D" id="3.40.190.80">
    <property type="match status" value="1"/>
</dbReference>
<dbReference type="GO" id="GO:0046854">
    <property type="term" value="P:phosphatidylinositol phosphate biosynthetic process"/>
    <property type="evidence" value="ECO:0007669"/>
    <property type="project" value="InterPro"/>
</dbReference>
<evidence type="ECO:0000256" key="6">
    <source>
        <dbReference type="ARBA" id="ARBA00022842"/>
    </source>
</evidence>
<evidence type="ECO:0000313" key="9">
    <source>
        <dbReference type="EMBL" id="ACZ42127.1"/>
    </source>
</evidence>
<dbReference type="FunFam" id="3.40.190.80:FF:000002">
    <property type="entry name" value="Inositol-1-monophosphatase"/>
    <property type="match status" value="1"/>
</dbReference>
<evidence type="ECO:0000256" key="8">
    <source>
        <dbReference type="RuleBase" id="RU364068"/>
    </source>
</evidence>
<keyword evidence="10" id="KW-1185">Reference proteome</keyword>
<dbReference type="OrthoDB" id="9772456at2"/>
<name>D1CBG2_THET1</name>
<dbReference type="Pfam" id="PF00459">
    <property type="entry name" value="Inositol_P"/>
    <property type="match status" value="1"/>
</dbReference>
<reference evidence="10" key="1">
    <citation type="journal article" date="2010" name="Stand. Genomic Sci.">
        <title>Complete genome sequence of 'Thermobaculum terrenum' type strain (YNP1).</title>
        <authorList>
            <person name="Kiss H."/>
            <person name="Cleland D."/>
            <person name="Lapidus A."/>
            <person name="Lucas S."/>
            <person name="Glavina Del Rio T."/>
            <person name="Nolan M."/>
            <person name="Tice H."/>
            <person name="Han C."/>
            <person name="Goodwin L."/>
            <person name="Pitluck S."/>
            <person name="Liolios K."/>
            <person name="Ivanova N."/>
            <person name="Mavromatis K."/>
            <person name="Ovchinnikova G."/>
            <person name="Pati A."/>
            <person name="Chen A."/>
            <person name="Palaniappan K."/>
            <person name="Land M."/>
            <person name="Hauser L."/>
            <person name="Chang Y."/>
            <person name="Jeffries C."/>
            <person name="Lu M."/>
            <person name="Brettin T."/>
            <person name="Detter J."/>
            <person name="Goker M."/>
            <person name="Tindall B."/>
            <person name="Beck B."/>
            <person name="McDermott T."/>
            <person name="Woyke T."/>
            <person name="Bristow J."/>
            <person name="Eisen J."/>
            <person name="Markowitz V."/>
            <person name="Hugenholtz P."/>
            <person name="Kyrpides N."/>
            <person name="Klenk H."/>
            <person name="Cheng J."/>
        </authorList>
    </citation>
    <scope>NUCLEOTIDE SEQUENCE [LARGE SCALE GENOMIC DNA]</scope>
    <source>
        <strain evidence="10">ATCC BAA-798 / YNP1</strain>
    </source>
</reference>
<organism evidence="9 10">
    <name type="scientific">Thermobaculum terrenum (strain ATCC BAA-798 / CCMEE 7001 / YNP1)</name>
    <dbReference type="NCBI Taxonomy" id="525904"/>
    <lineage>
        <taxon>Bacteria</taxon>
        <taxon>Bacillati</taxon>
        <taxon>Chloroflexota</taxon>
        <taxon>Chloroflexia</taxon>
        <taxon>Candidatus Thermobaculales</taxon>
        <taxon>Candidatus Thermobaculaceae</taxon>
        <taxon>Thermobaculum</taxon>
    </lineage>
</organism>
<feature type="binding site" evidence="7">
    <location>
        <position position="65"/>
    </location>
    <ligand>
        <name>Mg(2+)</name>
        <dbReference type="ChEBI" id="CHEBI:18420"/>
        <label>1</label>
        <note>catalytic</note>
    </ligand>
</feature>
<dbReference type="GO" id="GO:0006020">
    <property type="term" value="P:inositol metabolic process"/>
    <property type="evidence" value="ECO:0007669"/>
    <property type="project" value="TreeGrafter"/>
</dbReference>
<dbReference type="GO" id="GO:0008934">
    <property type="term" value="F:inositol monophosphate 1-phosphatase activity"/>
    <property type="evidence" value="ECO:0007669"/>
    <property type="project" value="InterPro"/>
</dbReference>
<dbReference type="EMBL" id="CP001825">
    <property type="protein sequence ID" value="ACZ42127.1"/>
    <property type="molecule type" value="Genomic_DNA"/>
</dbReference>
<proteinExistence type="inferred from homology"/>
<dbReference type="FunFam" id="3.30.540.10:FF:000003">
    <property type="entry name" value="Inositol-1-monophosphatase"/>
    <property type="match status" value="1"/>
</dbReference>
<evidence type="ECO:0000256" key="4">
    <source>
        <dbReference type="ARBA" id="ARBA00022723"/>
    </source>
</evidence>
<comment type="catalytic activity">
    <reaction evidence="1 8">
        <text>a myo-inositol phosphate + H2O = myo-inositol + phosphate</text>
        <dbReference type="Rhea" id="RHEA:24056"/>
        <dbReference type="ChEBI" id="CHEBI:15377"/>
        <dbReference type="ChEBI" id="CHEBI:17268"/>
        <dbReference type="ChEBI" id="CHEBI:43474"/>
        <dbReference type="ChEBI" id="CHEBI:84139"/>
        <dbReference type="EC" id="3.1.3.25"/>
    </reaction>
</comment>
<dbReference type="InterPro" id="IPR033942">
    <property type="entry name" value="IMPase"/>
</dbReference>
<accession>D1CBG2</accession>
<evidence type="ECO:0000256" key="5">
    <source>
        <dbReference type="ARBA" id="ARBA00022801"/>
    </source>
</evidence>
<protein>
    <recommendedName>
        <fullName evidence="8">Inositol-1-monophosphatase</fullName>
        <ecNumber evidence="8">3.1.3.25</ecNumber>
    </recommendedName>
</protein>
<dbReference type="GO" id="GO:0046872">
    <property type="term" value="F:metal ion binding"/>
    <property type="evidence" value="ECO:0007669"/>
    <property type="project" value="UniProtKB-KW"/>
</dbReference>
<comment type="similarity">
    <text evidence="3 8">Belongs to the inositol monophosphatase superfamily.</text>
</comment>
<keyword evidence="5 8" id="KW-0378">Hydrolase</keyword>
<keyword evidence="4 7" id="KW-0479">Metal-binding</keyword>